<evidence type="ECO:0000259" key="3">
    <source>
        <dbReference type="Pfam" id="PF13629"/>
    </source>
</evidence>
<dbReference type="InterPro" id="IPR032789">
    <property type="entry name" value="T2SS-T3SS_pil_N"/>
</dbReference>
<dbReference type="PANTHER" id="PTHR30332:SF17">
    <property type="entry name" value="TYPE IV PILIATION SYSTEM PROTEIN DR_0774-RELATED"/>
    <property type="match status" value="1"/>
</dbReference>
<sequence length="520" mass="56491">MNLSHKIFTRFIIISVVVFPGLLKAAPLPVYHLMATESQIVKFDYPIKRALVANPDLANLKVLNSKELLVSGKQAGKTELIIWYKRAPNQVGRHIVLKVAPDASRREEIEQTVATLIRQLDPDKKVNFVLKNIWIESGSSVRRELDNVGNQIDNDSTIKAKGNGNQDIQQETQKAGSLNIKPVAGNYMVLLTGEVPNKARKKRIQSVISALGLSVVNMIDVTGKSQIKLSVRVAEVVKGNPFKSGVAIRDKKDRFGIFPPGNLGTQALFSLNNNPGNQAGISFPHPDAFQIGFNPENGSIFGVLSLLEGHNLARVLAKPELIVQSGETATFLVGGEIAIPVSQNQNTITVSYKEYGVRLRFSPIVTESGDIQMTVEPEVSDIDTANGTQNGTIIIPSFRSRKTSTTVTLAPGQSFIIGGLLQDNIRSQISKVPVLGDIPILGALFRSNSYVHDKSELAIMVTPTFVSPVDVGKKVSLPGENLKRPSNMDAFFLGKVAEVLPEGQNALPESDVKIGLETIE</sequence>
<feature type="domain" description="Pilus formation protein N-terminal" evidence="3">
    <location>
        <begin position="31"/>
        <end position="86"/>
    </location>
</feature>
<dbReference type="InterPro" id="IPR001775">
    <property type="entry name" value="GspD/PilQ"/>
</dbReference>
<proteinExistence type="inferred from homology"/>
<keyword evidence="5" id="KW-1185">Reference proteome</keyword>
<dbReference type="RefSeq" id="WP_135796355.1">
    <property type="nucleotide sequence ID" value="NZ_CP032096.1"/>
</dbReference>
<reference evidence="4 5" key="1">
    <citation type="submission" date="2018-08" db="EMBL/GenBank/DDBJ databases">
        <title>Horizontal acquisition of hydrogen conversion ability and other habitat adaptations in Hydrogenovibrio crunogenus strains.</title>
        <authorList>
            <person name="Gonnella G."/>
            <person name="Adam N."/>
            <person name="Perner M."/>
        </authorList>
    </citation>
    <scope>NUCLEOTIDE SEQUENCE [LARGE SCALE GENOMIC DNA]</scope>
    <source>
        <strain evidence="4 5">SP-41</strain>
    </source>
</reference>
<gene>
    <name evidence="4" type="primary">gspD</name>
    <name evidence="4" type="ORF">GHNINEIG_01821</name>
</gene>
<dbReference type="PRINTS" id="PR00811">
    <property type="entry name" value="BCTERIALGSPD"/>
</dbReference>
<evidence type="ECO:0000313" key="5">
    <source>
        <dbReference type="Proteomes" id="UP000296201"/>
    </source>
</evidence>
<dbReference type="EMBL" id="CP032096">
    <property type="protein sequence ID" value="QBZ83759.1"/>
    <property type="molecule type" value="Genomic_DNA"/>
</dbReference>
<dbReference type="GO" id="GO:0009306">
    <property type="term" value="P:protein secretion"/>
    <property type="evidence" value="ECO:0007669"/>
    <property type="project" value="InterPro"/>
</dbReference>
<dbReference type="AlphaFoldDB" id="A0A4P7P1C1"/>
<protein>
    <submittedName>
        <fullName evidence="4">Type II secretion system protein D</fullName>
    </submittedName>
</protein>
<evidence type="ECO:0000313" key="4">
    <source>
        <dbReference type="EMBL" id="QBZ83759.1"/>
    </source>
</evidence>
<dbReference type="GO" id="GO:0015627">
    <property type="term" value="C:type II protein secretion system complex"/>
    <property type="evidence" value="ECO:0007669"/>
    <property type="project" value="TreeGrafter"/>
</dbReference>
<organism evidence="4 5">
    <name type="scientific">Hydrogenovibrio crunogenus</name>
    <dbReference type="NCBI Taxonomy" id="39765"/>
    <lineage>
        <taxon>Bacteria</taxon>
        <taxon>Pseudomonadati</taxon>
        <taxon>Pseudomonadota</taxon>
        <taxon>Gammaproteobacteria</taxon>
        <taxon>Thiotrichales</taxon>
        <taxon>Piscirickettsiaceae</taxon>
        <taxon>Hydrogenovibrio</taxon>
    </lineage>
</organism>
<dbReference type="InterPro" id="IPR004846">
    <property type="entry name" value="T2SS/T3SS_dom"/>
</dbReference>
<dbReference type="Pfam" id="PF00263">
    <property type="entry name" value="Secretin"/>
    <property type="match status" value="1"/>
</dbReference>
<evidence type="ECO:0000256" key="1">
    <source>
        <dbReference type="RuleBase" id="RU004003"/>
    </source>
</evidence>
<comment type="similarity">
    <text evidence="1">Belongs to the bacterial secretin family.</text>
</comment>
<dbReference type="Pfam" id="PF13629">
    <property type="entry name" value="T2SS-T3SS_pil_N"/>
    <property type="match status" value="1"/>
</dbReference>
<accession>A0A4P7P1C1</accession>
<dbReference type="PANTHER" id="PTHR30332">
    <property type="entry name" value="PROBABLE GENERAL SECRETION PATHWAY PROTEIN D"/>
    <property type="match status" value="1"/>
</dbReference>
<dbReference type="InterPro" id="IPR050810">
    <property type="entry name" value="Bact_Secretion_Sys_Channel"/>
</dbReference>
<feature type="domain" description="Type II/III secretion system secretin-like" evidence="2">
    <location>
        <begin position="307"/>
        <end position="466"/>
    </location>
</feature>
<name>A0A4P7P1C1_9GAMM</name>
<dbReference type="OrthoDB" id="9775455at2"/>
<evidence type="ECO:0000259" key="2">
    <source>
        <dbReference type="Pfam" id="PF00263"/>
    </source>
</evidence>
<dbReference type="Proteomes" id="UP000296201">
    <property type="component" value="Chromosome"/>
</dbReference>